<evidence type="ECO:0000313" key="8">
    <source>
        <dbReference type="Proteomes" id="UP000286773"/>
    </source>
</evidence>
<evidence type="ECO:0000256" key="4">
    <source>
        <dbReference type="ARBA" id="ARBA00022989"/>
    </source>
</evidence>
<dbReference type="GO" id="GO:0016020">
    <property type="term" value="C:membrane"/>
    <property type="evidence" value="ECO:0007669"/>
    <property type="project" value="UniProtKB-SubCell"/>
</dbReference>
<comment type="caution">
    <text evidence="7">The sequence shown here is derived from an EMBL/GenBank/DDBJ whole genome shotgun (WGS) entry which is preliminary data.</text>
</comment>
<evidence type="ECO:0000256" key="3">
    <source>
        <dbReference type="ARBA" id="ARBA00022692"/>
    </source>
</evidence>
<dbReference type="SUPFAM" id="SSF140478">
    <property type="entry name" value="LemA-like"/>
    <property type="match status" value="1"/>
</dbReference>
<keyword evidence="4 6" id="KW-1133">Transmembrane helix</keyword>
<dbReference type="RefSeq" id="WP_126811707.1">
    <property type="nucleotide sequence ID" value="NZ_NGKC01000001.1"/>
</dbReference>
<name>A0A430B313_9ENTE</name>
<dbReference type="InterPro" id="IPR007156">
    <property type="entry name" value="MamQ_LemA"/>
</dbReference>
<evidence type="ECO:0000256" key="5">
    <source>
        <dbReference type="ARBA" id="ARBA00023136"/>
    </source>
</evidence>
<dbReference type="InterPro" id="IPR023353">
    <property type="entry name" value="LemA-like_dom_sf"/>
</dbReference>
<keyword evidence="8" id="KW-1185">Reference proteome</keyword>
<evidence type="ECO:0000256" key="2">
    <source>
        <dbReference type="ARBA" id="ARBA00008854"/>
    </source>
</evidence>
<dbReference type="AlphaFoldDB" id="A0A430B313"/>
<feature type="transmembrane region" description="Helical" evidence="6">
    <location>
        <begin position="7"/>
        <end position="26"/>
    </location>
</feature>
<reference evidence="7 8" key="1">
    <citation type="submission" date="2017-05" db="EMBL/GenBank/DDBJ databases">
        <title>Vagococcus spp. assemblies.</title>
        <authorList>
            <person name="Gulvik C.A."/>
        </authorList>
    </citation>
    <scope>NUCLEOTIDE SEQUENCE [LARGE SCALE GENOMIC DNA]</scope>
    <source>
        <strain evidence="7 8">LMG 24798</strain>
    </source>
</reference>
<dbReference type="EMBL" id="NGKC01000001">
    <property type="protein sequence ID" value="RSU14699.1"/>
    <property type="molecule type" value="Genomic_DNA"/>
</dbReference>
<dbReference type="Pfam" id="PF04011">
    <property type="entry name" value="LemA"/>
    <property type="match status" value="1"/>
</dbReference>
<organism evidence="7 8">
    <name type="scientific">Vagococcus acidifermentans</name>
    <dbReference type="NCBI Taxonomy" id="564710"/>
    <lineage>
        <taxon>Bacteria</taxon>
        <taxon>Bacillati</taxon>
        <taxon>Bacillota</taxon>
        <taxon>Bacilli</taxon>
        <taxon>Lactobacillales</taxon>
        <taxon>Enterococcaceae</taxon>
        <taxon>Vagococcus</taxon>
    </lineage>
</organism>
<sequence>MKKKTIVLSSIGVVIALIAVFFITTYNNLVSLDNDVSAKWSQVDNVMQRRYDLIPNLVNSVKGSMKQEQTVFNNITEARKAYANATDETSKIAADNQIGESVGTLVNIIHEQYPELGSNENVKTLMTQLEGTENRISVERKRYIDTVNEYNKSIVRFPRNVVANMFGFEKKDNFEAESGAETVPTVDFDTEGSN</sequence>
<dbReference type="Gene3D" id="1.20.1440.20">
    <property type="entry name" value="LemA-like domain"/>
    <property type="match status" value="1"/>
</dbReference>
<comment type="similarity">
    <text evidence="2">Belongs to the LemA family.</text>
</comment>
<accession>A0A430B313</accession>
<dbReference type="PANTHER" id="PTHR34478">
    <property type="entry name" value="PROTEIN LEMA"/>
    <property type="match status" value="1"/>
</dbReference>
<gene>
    <name evidence="7" type="ORF">CBF27_01610</name>
</gene>
<comment type="subcellular location">
    <subcellularLocation>
        <location evidence="1">Membrane</location>
        <topology evidence="1">Single-pass membrane protein</topology>
    </subcellularLocation>
</comment>
<proteinExistence type="inferred from homology"/>
<keyword evidence="5 6" id="KW-0472">Membrane</keyword>
<protein>
    <submittedName>
        <fullName evidence="7">LemA family protein</fullName>
    </submittedName>
</protein>
<dbReference type="OrthoDB" id="9804152at2"/>
<dbReference type="PANTHER" id="PTHR34478:SF2">
    <property type="entry name" value="MEMBRANE PROTEIN"/>
    <property type="match status" value="1"/>
</dbReference>
<dbReference type="Proteomes" id="UP000286773">
    <property type="component" value="Unassembled WGS sequence"/>
</dbReference>
<evidence type="ECO:0000256" key="1">
    <source>
        <dbReference type="ARBA" id="ARBA00004167"/>
    </source>
</evidence>
<evidence type="ECO:0000256" key="6">
    <source>
        <dbReference type="SAM" id="Phobius"/>
    </source>
</evidence>
<keyword evidence="3 6" id="KW-0812">Transmembrane</keyword>
<evidence type="ECO:0000313" key="7">
    <source>
        <dbReference type="EMBL" id="RSU14699.1"/>
    </source>
</evidence>